<dbReference type="RefSeq" id="WP_099150900.1">
    <property type="nucleotide sequence ID" value="NZ_PDUD01000020.1"/>
</dbReference>
<dbReference type="InterPro" id="IPR026444">
    <property type="entry name" value="Secre_tail"/>
</dbReference>
<dbReference type="InterPro" id="IPR015943">
    <property type="entry name" value="WD40/YVTN_repeat-like_dom_sf"/>
</dbReference>
<protein>
    <recommendedName>
        <fullName evidence="1">Secretion system C-terminal sorting domain-containing protein</fullName>
    </recommendedName>
</protein>
<dbReference type="PANTHER" id="PTHR12106:SF27">
    <property type="entry name" value="SORTILIN-RELATED RECEPTOR"/>
    <property type="match status" value="1"/>
</dbReference>
<dbReference type="InterPro" id="IPR050310">
    <property type="entry name" value="VPS10-sortilin"/>
</dbReference>
<dbReference type="OrthoDB" id="9757809at2"/>
<dbReference type="GO" id="GO:0016020">
    <property type="term" value="C:membrane"/>
    <property type="evidence" value="ECO:0007669"/>
    <property type="project" value="TreeGrafter"/>
</dbReference>
<keyword evidence="3" id="KW-1185">Reference proteome</keyword>
<feature type="domain" description="Secretion system C-terminal sorting" evidence="1">
    <location>
        <begin position="781"/>
        <end position="853"/>
    </location>
</feature>
<reference evidence="2 3" key="1">
    <citation type="submission" date="2017-10" db="EMBL/GenBank/DDBJ databases">
        <title>The draft genome sequence of Lewinella nigricans NBRC 102662.</title>
        <authorList>
            <person name="Wang K."/>
        </authorList>
    </citation>
    <scope>NUCLEOTIDE SEQUENCE [LARGE SCALE GENOMIC DNA]</scope>
    <source>
        <strain evidence="2 3">NBRC 102662</strain>
    </source>
</reference>
<dbReference type="InterPro" id="IPR036278">
    <property type="entry name" value="Sialidase_sf"/>
</dbReference>
<dbReference type="Proteomes" id="UP000223913">
    <property type="component" value="Unassembled WGS sequence"/>
</dbReference>
<dbReference type="SUPFAM" id="SSF110296">
    <property type="entry name" value="Oligoxyloglucan reducing end-specific cellobiohydrolase"/>
    <property type="match status" value="1"/>
</dbReference>
<organism evidence="2 3">
    <name type="scientific">Flavilitoribacter nigricans (strain ATCC 23147 / DSM 23189 / NBRC 102662 / NCIMB 1420 / SS-2)</name>
    <name type="common">Lewinella nigricans</name>
    <dbReference type="NCBI Taxonomy" id="1122177"/>
    <lineage>
        <taxon>Bacteria</taxon>
        <taxon>Pseudomonadati</taxon>
        <taxon>Bacteroidota</taxon>
        <taxon>Saprospiria</taxon>
        <taxon>Saprospirales</taxon>
        <taxon>Lewinellaceae</taxon>
        <taxon>Flavilitoribacter</taxon>
    </lineage>
</organism>
<dbReference type="PANTHER" id="PTHR12106">
    <property type="entry name" value="SORTILIN RELATED"/>
    <property type="match status" value="1"/>
</dbReference>
<dbReference type="Gene3D" id="2.130.10.10">
    <property type="entry name" value="YVTN repeat-like/Quinoprotein amine dehydrogenase"/>
    <property type="match status" value="3"/>
</dbReference>
<evidence type="ECO:0000259" key="1">
    <source>
        <dbReference type="Pfam" id="PF18962"/>
    </source>
</evidence>
<sequence length="856" mass="96268">MHIPSRSRWIIGLIFLSISGHLVQLTPIPSHPEPTGGILHSDDLHSERKAWIELMHRTAPGTSWKQIEYQNQYDRSLLRQRSGNGRSDCNLLYEVPGTDISGRWVERGSNNQAGSVFETAYDAVNDDIWLISAGGSLWKTARTSPEWQLINQDIQLDPDFLKIITLPDKRQRLLAFSGQLPHYSDNGGQSWQRAIGLITEGESPDFRSPVLLNEQSVFVLAKPDYYSTFEIYHSRDRGQSYRKIMDLDAYQPGYFSLCHPYGTDTLILARKTAENNLRLQEWNAGQQVFVDIEPDQPLAVGRTSVNLTGGLDSLGQLQLFTYVEKDKSYFLYRSTDKGKTWTELSKLPQAPWEVGIFLSPTRPNTLYMGEVEAFRSDNGGKDWQKINEWWEYYDDVPGALHADIMAFAEYQTPEAETFSLISHHGGISISYDQFATQENISLTDLNTSQYYCIRTDPIDPNFVYAGSQDQGFQRAQTFESGENGPQAFEQVISGDYGPIVFTREGTALWTVYPDGWINYYDDPRNGFVKASYELVSEDESVWFPPIVADPTPGRNGLLMAGGNIKGGEGSHLIQLEYKDKKISTRQFDYNFKLESAGGALSALATAPSDPNFWYASTTNGRFFYSEDQGKTWEQSLNFVPEGHYLYGQAIWVSKSDPKRVILAGSGYNNPPVYLSKDGGRSFNAINRGLPATLIFSLASTPDEGLLFAATESGPYVYDVDQNRWHDLSSVCSPAQTFWSVEYVPSIHTVRFGTYGRGIWDFQLDQSTPIPEPPLARHQVRMFPNPTSGPVTITTQDLSGLLTIQILDAQGKFIRQLEPVSANEQISLDISHLSDGMYFLVIGNGSQKTTRKLILSR</sequence>
<evidence type="ECO:0000313" key="2">
    <source>
        <dbReference type="EMBL" id="PHN05810.1"/>
    </source>
</evidence>
<proteinExistence type="predicted"/>
<gene>
    <name evidence="2" type="ORF">CRP01_15165</name>
</gene>
<dbReference type="GO" id="GO:0006892">
    <property type="term" value="P:post-Golgi vesicle-mediated transport"/>
    <property type="evidence" value="ECO:0007669"/>
    <property type="project" value="TreeGrafter"/>
</dbReference>
<dbReference type="Pfam" id="PF18962">
    <property type="entry name" value="Por_Secre_tail"/>
    <property type="match status" value="1"/>
</dbReference>
<accession>A0A2D0NBR9</accession>
<comment type="caution">
    <text evidence="2">The sequence shown here is derived from an EMBL/GenBank/DDBJ whole genome shotgun (WGS) entry which is preliminary data.</text>
</comment>
<dbReference type="SUPFAM" id="SSF50939">
    <property type="entry name" value="Sialidases"/>
    <property type="match status" value="1"/>
</dbReference>
<dbReference type="EMBL" id="PDUD01000020">
    <property type="protein sequence ID" value="PHN05810.1"/>
    <property type="molecule type" value="Genomic_DNA"/>
</dbReference>
<evidence type="ECO:0000313" key="3">
    <source>
        <dbReference type="Proteomes" id="UP000223913"/>
    </source>
</evidence>
<name>A0A2D0NBR9_FLAN2</name>
<dbReference type="NCBIfam" id="TIGR04183">
    <property type="entry name" value="Por_Secre_tail"/>
    <property type="match status" value="1"/>
</dbReference>
<dbReference type="AlphaFoldDB" id="A0A2D0NBR9"/>